<dbReference type="InterPro" id="IPR034904">
    <property type="entry name" value="FSCA_dom_sf"/>
</dbReference>
<dbReference type="HAMAP" id="MF_02040">
    <property type="entry name" value="Mrp_NBP35"/>
    <property type="match status" value="1"/>
</dbReference>
<dbReference type="SUPFAM" id="SSF52540">
    <property type="entry name" value="P-loop containing nucleoside triphosphate hydrolases"/>
    <property type="match status" value="1"/>
</dbReference>
<dbReference type="InterPro" id="IPR044304">
    <property type="entry name" value="NUBPL-like"/>
</dbReference>
<feature type="domain" description="MIP18 family-like" evidence="7">
    <location>
        <begin position="8"/>
        <end position="69"/>
    </location>
</feature>
<dbReference type="GO" id="GO:0140663">
    <property type="term" value="F:ATP-dependent FeS chaperone activity"/>
    <property type="evidence" value="ECO:0007669"/>
    <property type="project" value="InterPro"/>
</dbReference>
<dbReference type="Gene3D" id="3.40.50.300">
    <property type="entry name" value="P-loop containing nucleotide triphosphate hydrolases"/>
    <property type="match status" value="1"/>
</dbReference>
<keyword evidence="3 6" id="KW-0067">ATP-binding</keyword>
<keyword evidence="6" id="KW-0378">Hydrolase</keyword>
<dbReference type="CDD" id="cd02037">
    <property type="entry name" value="Mrp_NBP35"/>
    <property type="match status" value="1"/>
</dbReference>
<dbReference type="GO" id="GO:0051539">
    <property type="term" value="F:4 iron, 4 sulfur cluster binding"/>
    <property type="evidence" value="ECO:0007669"/>
    <property type="project" value="TreeGrafter"/>
</dbReference>
<dbReference type="InterPro" id="IPR019591">
    <property type="entry name" value="Mrp/NBP35_ATP-bd"/>
</dbReference>
<dbReference type="PANTHER" id="PTHR42961">
    <property type="entry name" value="IRON-SULFUR PROTEIN NUBPL"/>
    <property type="match status" value="1"/>
</dbReference>
<dbReference type="PANTHER" id="PTHR42961:SF2">
    <property type="entry name" value="IRON-SULFUR PROTEIN NUBPL"/>
    <property type="match status" value="1"/>
</dbReference>
<dbReference type="Gene3D" id="3.30.300.130">
    <property type="entry name" value="Fe-S cluster assembly (FSCA)"/>
    <property type="match status" value="1"/>
</dbReference>
<accession>A0A653AFR5</accession>
<feature type="binding site" evidence="6">
    <location>
        <begin position="108"/>
        <end position="115"/>
    </location>
    <ligand>
        <name>ATP</name>
        <dbReference type="ChEBI" id="CHEBI:30616"/>
    </ligand>
</feature>
<dbReference type="GO" id="GO:0016226">
    <property type="term" value="P:iron-sulfur cluster assembly"/>
    <property type="evidence" value="ECO:0007669"/>
    <property type="project" value="InterPro"/>
</dbReference>
<evidence type="ECO:0000259" key="7">
    <source>
        <dbReference type="Pfam" id="PF01883"/>
    </source>
</evidence>
<dbReference type="InterPro" id="IPR027417">
    <property type="entry name" value="P-loop_NTPase"/>
</dbReference>
<keyword evidence="5 6" id="KW-0411">Iron-sulfur</keyword>
<dbReference type="GO" id="GO:0016887">
    <property type="term" value="F:ATP hydrolysis activity"/>
    <property type="evidence" value="ECO:0007669"/>
    <property type="project" value="UniProtKB-UniRule"/>
</dbReference>
<comment type="similarity">
    <text evidence="6">Belongs to the Mrp/NBP35 ATP-binding proteins family.</text>
</comment>
<evidence type="ECO:0000256" key="1">
    <source>
        <dbReference type="ARBA" id="ARBA00022723"/>
    </source>
</evidence>
<proteinExistence type="inferred from homology"/>
<evidence type="ECO:0000313" key="8">
    <source>
        <dbReference type="EMBL" id="VBB46886.1"/>
    </source>
</evidence>
<organism evidence="8">
    <name type="scientific">uncultured Paludibacter sp</name>
    <dbReference type="NCBI Taxonomy" id="497635"/>
    <lineage>
        <taxon>Bacteria</taxon>
        <taxon>Pseudomonadati</taxon>
        <taxon>Bacteroidota</taxon>
        <taxon>Bacteroidia</taxon>
        <taxon>Bacteroidales</taxon>
        <taxon>Paludibacteraceae</taxon>
        <taxon>Paludibacter</taxon>
        <taxon>environmental samples</taxon>
    </lineage>
</organism>
<dbReference type="FunFam" id="3.40.50.300:FF:001119">
    <property type="entry name" value="Iron-sulfur cluster carrier protein"/>
    <property type="match status" value="1"/>
</dbReference>
<keyword evidence="4 6" id="KW-0408">Iron</keyword>
<dbReference type="GO" id="GO:0046872">
    <property type="term" value="F:metal ion binding"/>
    <property type="evidence" value="ECO:0007669"/>
    <property type="project" value="UniProtKB-KW"/>
</dbReference>
<dbReference type="Pfam" id="PF01883">
    <property type="entry name" value="FeS_assembly_P"/>
    <property type="match status" value="1"/>
</dbReference>
<sequence>MTLYPNLILEALKHVRYPGTGNDIVSSGMVQDNIRIDGKKVSFSILFEKNNDPFAKSVVKAAEQAILTYIGEDIDIKGNITIETKPQAPPKPVSILPNVKNILAVFSGKGGVGKSTVAANLAVSLAALGYKVGLLDADIHGPSVPKMFGVEDERPFVEEIDGKHTIIPLQRYGVKIMSIGFFVDQESALVWRGSMSSNALKQLITDSDWGELDYFIMDLPPGTGDIHLTLVQTMGITGAIAVTTPQDVALADARKGINMFLGEKVNVPVLGLVENMAWFTPAELPQNKYYIFGKDGGKKLCEELNIPLLGQIPLVQSIREGGDEGKPISINENSLTANAFKELATKVIERIDYRNQHWEATKRVEIVK</sequence>
<reference evidence="8" key="1">
    <citation type="submission" date="2018-07" db="EMBL/GenBank/DDBJ databases">
        <authorList>
            <consortium name="Genoscope - CEA"/>
            <person name="William W."/>
        </authorList>
    </citation>
    <scope>NUCLEOTIDE SEQUENCE</scope>
    <source>
        <strain evidence="8">IK1</strain>
    </source>
</reference>
<keyword evidence="1 6" id="KW-0479">Metal-binding</keyword>
<evidence type="ECO:0000256" key="4">
    <source>
        <dbReference type="ARBA" id="ARBA00023004"/>
    </source>
</evidence>
<dbReference type="GO" id="GO:0005524">
    <property type="term" value="F:ATP binding"/>
    <property type="evidence" value="ECO:0007669"/>
    <property type="project" value="UniProtKB-UniRule"/>
</dbReference>
<evidence type="ECO:0000256" key="2">
    <source>
        <dbReference type="ARBA" id="ARBA00022741"/>
    </source>
</evidence>
<dbReference type="AlphaFoldDB" id="A0A653AFR5"/>
<name>A0A653AFR5_9BACT</name>
<dbReference type="InterPro" id="IPR002744">
    <property type="entry name" value="MIP18-like"/>
</dbReference>
<dbReference type="Pfam" id="PF10609">
    <property type="entry name" value="ParA"/>
    <property type="match status" value="1"/>
</dbReference>
<evidence type="ECO:0000256" key="5">
    <source>
        <dbReference type="ARBA" id="ARBA00023014"/>
    </source>
</evidence>
<keyword evidence="2 6" id="KW-0547">Nucleotide-binding</keyword>
<comment type="function">
    <text evidence="6">Binds and transfers iron-sulfur (Fe-S) clusters to target apoproteins. Can hydrolyze ATP.</text>
</comment>
<evidence type="ECO:0000256" key="6">
    <source>
        <dbReference type="HAMAP-Rule" id="MF_02040"/>
    </source>
</evidence>
<dbReference type="SUPFAM" id="SSF117916">
    <property type="entry name" value="Fe-S cluster assembly (FSCA) domain-like"/>
    <property type="match status" value="1"/>
</dbReference>
<comment type="subunit">
    <text evidence="6">Homodimer.</text>
</comment>
<protein>
    <recommendedName>
        <fullName evidence="6">Iron-sulfur cluster carrier protein</fullName>
    </recommendedName>
</protein>
<dbReference type="InterPro" id="IPR033756">
    <property type="entry name" value="YlxH/NBP35"/>
</dbReference>
<evidence type="ECO:0000256" key="3">
    <source>
        <dbReference type="ARBA" id="ARBA00022840"/>
    </source>
</evidence>
<gene>
    <name evidence="8" type="primary">mrp</name>
    <name evidence="8" type="ORF">TRIP_D410149</name>
</gene>
<dbReference type="EMBL" id="UPXZ01000036">
    <property type="protein sequence ID" value="VBB46886.1"/>
    <property type="molecule type" value="Genomic_DNA"/>
</dbReference>